<reference evidence="1" key="1">
    <citation type="submission" date="2024-06" db="EMBL/GenBank/DDBJ databases">
        <title>Kribbella sp. strain HUAS MG21 genome sequences.</title>
        <authorList>
            <person name="Mo P."/>
        </authorList>
    </citation>
    <scope>NUCLEOTIDE SEQUENCE</scope>
    <source>
        <strain evidence="1">HUAS MG21</strain>
    </source>
</reference>
<dbReference type="Gene3D" id="3.40.630.30">
    <property type="match status" value="1"/>
</dbReference>
<sequence length="112" mass="12090">MECVIEERMAGDAELTELLTAAFAELVGRYGAEGRSLVKAGARYFVVLDDEGRAVGCDAHAARSAGYPVLRLSTGQLQPEAIALYESGGYVRTAPWDKYVDQPGVRCYAKSL</sequence>
<dbReference type="AlphaFoldDB" id="A0AAU7TH20"/>
<name>A0AAU7TH20_9ACTN</name>
<organism evidence="1">
    <name type="scientific">Kribbella sp. HUAS MG21</name>
    <dbReference type="NCBI Taxonomy" id="3160966"/>
    <lineage>
        <taxon>Bacteria</taxon>
        <taxon>Bacillati</taxon>
        <taxon>Actinomycetota</taxon>
        <taxon>Actinomycetes</taxon>
        <taxon>Propionibacteriales</taxon>
        <taxon>Kribbellaceae</taxon>
        <taxon>Kribbella</taxon>
    </lineage>
</organism>
<proteinExistence type="predicted"/>
<protein>
    <submittedName>
        <fullName evidence="1">Uncharacterized protein</fullName>
    </submittedName>
</protein>
<evidence type="ECO:0000313" key="1">
    <source>
        <dbReference type="EMBL" id="XBV26254.1"/>
    </source>
</evidence>
<gene>
    <name evidence="1" type="ORF">ABN611_07455</name>
</gene>
<dbReference type="RefSeq" id="WP_350279054.1">
    <property type="nucleotide sequence ID" value="NZ_CP158165.1"/>
</dbReference>
<accession>A0AAU7TH20</accession>
<dbReference type="InterPro" id="IPR016181">
    <property type="entry name" value="Acyl_CoA_acyltransferase"/>
</dbReference>
<dbReference type="EMBL" id="CP158165">
    <property type="protein sequence ID" value="XBV26254.1"/>
    <property type="molecule type" value="Genomic_DNA"/>
</dbReference>
<dbReference type="SUPFAM" id="SSF55729">
    <property type="entry name" value="Acyl-CoA N-acyltransferases (Nat)"/>
    <property type="match status" value="1"/>
</dbReference>